<evidence type="ECO:0000313" key="2">
    <source>
        <dbReference type="EMBL" id="ABV89518.1"/>
    </source>
</evidence>
<sequence>MPTLSAKVIYYIQLDAVVWAVTADGQWVMILPYQIQADIPIYKLSPEQLQTDANGEFYGVFDGMRVTIPQSVISGSNLGNDGPDSQLSLQYQGDNQPATDNEHQQGTSLFYQVVEHDEDAVIADSGFDTQGDNLTKDASSQFSTNQQDSFAPIILTVEFIDIDGYINRFESPSVTLSGQAIKAADGQLLELTLTDSLGQQQNFEVIVQQQAWQLSDLDLQSFAEGELTATITALTYPGDVTDGFDSSIKDTLAQISIEVDTGEDTVINEQEVLAVDMKGEAKNIEQGQAVTVTVTDVDGHQLSFVTTIVDGLWLLEDADLSSLTDGPLTFDVDALDIAGNPASATDEAYKDTQASITITTLDDNGLLNQAEVLATTLIGEVFNIEDGRPVEISVTDSQGHTLLFTSVTRNGTWVVDDVDLSSLAEGALTLRAVTSDLEGNLATGSSTITKDTLASVTIEFVDSDDVINATEQQAVHVRGSVSHIEDGQTVTVIFSDPLGHERSFTTVVVAGGWQLSGADLSGFADGSLSATVSVTDMAGNLATASDTIAVDILASISIEVETGSDSVINASEMLLLDMSGSVTDIEDNQLVTITVTDVEGKALTFTTTVIDSRWQIDDADVSSLADGSLGFTASASDIAGNLVEANVAVDKDSLATITVEIVDDNGLINAAESTNATLAGTVINIEDGRPVVVTVVDINGKTASFNAVVVNGEWQVPNVDLSIFADGQLSLQADTADLAGNPATGTNTVTLDTQISIDIDTGADGFDAALFIYGVEKSLSGITTGVEVGQAVELTLTDGINALTFTALVEAGGSWSFTDLDVTGLDRQAPWSLDVKVSDKSGNSASDAMPTLFVPAIASIYEAALNISLSTSVTIPIEIPDAALSITAEQSRLLTLSSEGQALSISVAADGQSFTLIRLGDGETVMTANLSGTDLNVSLFQPMDELNNSNVLSYIRLSGLQTDADGTSEEIITYAVLNIRDTRPFAFDDHEFVIEDTSAVGSLFGNDYTIEGPLTLTSVHYDGVDYPVSIAVPAVIATPQGIMTIQSNGSWSFMIAENLDNTQAQVVELFYTVLDSDGSEATANATFTVGDGAPGGMTDVIGASQEGDIDASPQVTTETFSVTAGSDTLQADTIRFTALTPFHLQNQNLSSSGIALKFVLSNNGKTLTAFTDEASPITVFTIVLSASNVGDDLSVDATFTQSAPLDHLGTNLLEIITDVTAMDLDGTDIQEGRLTWNVSDGNSAALANITQLTFDEGLLVNDPISQSGTFDVLVGSDTVSSVSFAATALQPKLTAGGVDIQYSLSVDGLTLTAHLGNVSDPVFVIELSHSWSASADSLNQNYDFTLYQAFDQTLSEDIDFGLLISDFDGDVASATLTVTVQDAAAASINDISLNVSEDPSITAYGDSATGHFNITASKDPIVDVAFSVVDGAEVKNAAGTTLTQNGSKLFWLVKDDGASLDAVTAEGKLVFTMRLPTDVAVDPEQLATIALDFNLLGPIDHLGAADLFDTLKVTVDIRDSDNTISSGEVSVDIYDGQNAILPDPLQLNINEGILTSTNPISTSQLLSTSAGSDSIAEITLTDSFSFGTYYSGTEKVILNTTANGDGWHVATRETGGEQVFQIRFNANGKVEFKQFRPFDHANADGENSLDLLFEVNAIDVDNDKSASQTITVTVVDDIPEDTAKTLEFFEAVNEVHSVQMFNSAEQGADGAKVTDITYKGVSYAVGTVIELFTDANPAAVKYGELVVDENGLATVTTFEFAYNALQFTEDVLLQITDADGDIATDTLTLIAKDAEGSIIVFNTAFIEDTDTIFAVEARPGDIDEGEFIISMVFDAAALQGGVLMLDGTEVPKDADGNYILSLLNGLLSEDPLTRVAIPNGDLSYQPIEDGSDATASAAFIITVNITGKPAVTTTVPITVESVADTPLWDASSEFSYAVNEDAASFNIKLGATSKDETGSDPQGSETVTYVIDNISAGLSLTAIGLAISNGMSISQLQLDNLIATVGENLAGEFTFTIQAKATESDNKDTKLSSLETVTIDVTPVADKPTLTTQDIRSDEDAPILLKAVIAGALTDSSGSEILSYELTLPDGWSIDAPSATVSGNVWTVLASEVDSGVAKLIPAADASSANLGEFSIAVRSFATETSQDGQDPADGIIHPNPNYSEVDHVTVTLTGVANDKPIINGDANVWTIDNDTGVISNLVDFKEDEAIALDFTIVTSDDDGSESLDLRISGLPDGVIFVDAGGSPVNLPVVGFINNQPVYGVSATLLASLSLKLVTDFSGQISFTILAQSTELDGDSADYELTVNIEIAPVIDANAASLATTSYGFEDQAIPLDFTPNLNADIDGSETITGLIIPYQDADGFILTLDGSQVTIPVSGLDVSTLVDSTSPTLTALLNSGRLAAVPPEDADGSFSFDVSYQVTDTSDTGAQISEYVASQITVVVDAVVDLTTHLQSEQPTLVSSDGSAIDLTGQVLFFDGDIDGSEVLDYLVIIVPSGDGWYVSHPNGAIDDGDGRWIIPVSGMTSDTVQEYALDLLSGATIISEFATGLEQIIVEARVQDRDDAAIIKTNFLVRFDQDAPNSQATDVGALLLTSVDAIEDTAIDFSGHLNQLLSPDSNDLISFRVLASDLPEGGYFSGSDVKAVYDATGENVIEYVFTSASLANLKLHNISEDYAGELNIPIRIIATDSISGDTKIDDSQSLEVEIVPVADGVSLHIANRVMLEDAPIPLGISLVLDDPDSSPSTGGSEQILFGDNANPITITLLDGGSISDSTGLWSLKAGTTDTWEFTGNSMALLNLSLGLLEFVPTEHLSGDFRLKFSATSIDTASINGGDVTDQAPFENTFTIEVTPVTDAAELPADTHIILGQEDSLIDLSGLGASGLGLIDQDGSEAIYLTIHGVPSGAVLYYQDGANLVQLPNEGTDGGSFNGSPTYSWSATPAQLAGLVLQPPLDFSGDIPLSVQAITQELGTTDFVTSAANILVGVSPIADGIDVITAPNSQYTSTEDEVITIDLNAKINEFDATESISMKLIVTSDDASALVDLEGVKVGSQFVSFKYDAASDSYYATLSTTSPLTQIEIYPGELAFGTLDVQLEIASVDSATVLGSLQTDLSTAEVLNFEVEITPEVDAPVWTQVGDVLATDINDVALNLGLALQNPATNESGVLTIYGVPDTMTLSAGNKNGDKWLVDIDDVATLTVIGAQDGDILNLTLDPTAVLGTDTASGIVETITVTVDVPPVVFSSFMAGPSGFAMSPRAALGIEPESMQPVEQDDNAELVVSELTEAIKQSVQQADEQHYLNSGPNTELQYATPPDDALSRLEDEMALLSQQP</sequence>
<dbReference type="InterPro" id="IPR013783">
    <property type="entry name" value="Ig-like_fold"/>
</dbReference>
<dbReference type="NCBIfam" id="TIGR03660">
    <property type="entry name" value="T1SS_rpt_143"/>
    <property type="match status" value="1"/>
</dbReference>
<dbReference type="eggNOG" id="COG2931">
    <property type="taxonomic scope" value="Bacteria"/>
</dbReference>
<dbReference type="KEGG" id="spl:Spea_4208"/>
<protein>
    <submittedName>
        <fullName evidence="2">Autotransporter adhesin</fullName>
    </submittedName>
</protein>
<evidence type="ECO:0000313" key="3">
    <source>
        <dbReference type="Proteomes" id="UP000002608"/>
    </source>
</evidence>
<name>A8HAD1_SHEPA</name>
<feature type="region of interest" description="Disordered" evidence="1">
    <location>
        <begin position="3292"/>
        <end position="3316"/>
    </location>
</feature>
<gene>
    <name evidence="2" type="ordered locus">Spea_4208</name>
</gene>
<dbReference type="NCBIfam" id="NF033510">
    <property type="entry name" value="Ca_tandemer"/>
    <property type="match status" value="4"/>
</dbReference>
<accession>A8HAD1</accession>
<dbReference type="EMBL" id="CP000851">
    <property type="protein sequence ID" value="ABV89518.1"/>
    <property type="molecule type" value="Genomic_DNA"/>
</dbReference>
<dbReference type="InterPro" id="IPR019959">
    <property type="entry name" value="T1SS-143_rpt-cont_dom"/>
</dbReference>
<feature type="compositionally biased region" description="Polar residues" evidence="1">
    <location>
        <begin position="3292"/>
        <end position="3310"/>
    </location>
</feature>
<dbReference type="STRING" id="398579.Spea_4208"/>
<keyword evidence="3" id="KW-1185">Reference proteome</keyword>
<evidence type="ECO:0000256" key="1">
    <source>
        <dbReference type="SAM" id="MobiDB-lite"/>
    </source>
</evidence>
<dbReference type="HOGENOM" id="CLU_225312_0_0_6"/>
<dbReference type="eggNOG" id="COG2911">
    <property type="taxonomic scope" value="Bacteria"/>
</dbReference>
<proteinExistence type="predicted"/>
<dbReference type="Proteomes" id="UP000002608">
    <property type="component" value="Chromosome"/>
</dbReference>
<dbReference type="OrthoDB" id="5649378at2"/>
<organism evidence="2 3">
    <name type="scientific">Shewanella pealeana (strain ATCC 700345 / ANG-SQ1)</name>
    <dbReference type="NCBI Taxonomy" id="398579"/>
    <lineage>
        <taxon>Bacteria</taxon>
        <taxon>Pseudomonadati</taxon>
        <taxon>Pseudomonadota</taxon>
        <taxon>Gammaproteobacteria</taxon>
        <taxon>Alteromonadales</taxon>
        <taxon>Shewanellaceae</taxon>
        <taxon>Shewanella</taxon>
    </lineage>
</organism>
<reference evidence="2 3" key="1">
    <citation type="submission" date="2007-10" db="EMBL/GenBank/DDBJ databases">
        <title>Complete sequence of Shewanella pealeana ATCC 700345.</title>
        <authorList>
            <consortium name="US DOE Joint Genome Institute"/>
            <person name="Copeland A."/>
            <person name="Lucas S."/>
            <person name="Lapidus A."/>
            <person name="Barry K."/>
            <person name="Glavina del Rio T."/>
            <person name="Dalin E."/>
            <person name="Tice H."/>
            <person name="Pitluck S."/>
            <person name="Chertkov O."/>
            <person name="Brettin T."/>
            <person name="Bruce D."/>
            <person name="Detter J.C."/>
            <person name="Han C."/>
            <person name="Schmutz J."/>
            <person name="Larimer F."/>
            <person name="Land M."/>
            <person name="Hauser L."/>
            <person name="Kyrpides N."/>
            <person name="Kim E."/>
            <person name="Zhao J.-S.Z."/>
            <person name="Manno D."/>
            <person name="Hawari J."/>
            <person name="Richardson P."/>
        </authorList>
    </citation>
    <scope>NUCLEOTIDE SEQUENCE [LARGE SCALE GENOMIC DNA]</scope>
    <source>
        <strain evidence="3">ATCC 700345 / ANG-SQ1</strain>
    </source>
</reference>
<dbReference type="RefSeq" id="WP_012157396.1">
    <property type="nucleotide sequence ID" value="NC_009901.1"/>
</dbReference>
<dbReference type="Gene3D" id="2.60.40.10">
    <property type="entry name" value="Immunoglobulins"/>
    <property type="match status" value="6"/>
</dbReference>